<reference evidence="1" key="1">
    <citation type="journal article" date="2020" name="Stud. Mycol.">
        <title>101 Dothideomycetes genomes: a test case for predicting lifestyles and emergence of pathogens.</title>
        <authorList>
            <person name="Haridas S."/>
            <person name="Albert R."/>
            <person name="Binder M."/>
            <person name="Bloem J."/>
            <person name="Labutti K."/>
            <person name="Salamov A."/>
            <person name="Andreopoulos B."/>
            <person name="Baker S."/>
            <person name="Barry K."/>
            <person name="Bills G."/>
            <person name="Bluhm B."/>
            <person name="Cannon C."/>
            <person name="Castanera R."/>
            <person name="Culley D."/>
            <person name="Daum C."/>
            <person name="Ezra D."/>
            <person name="Gonzalez J."/>
            <person name="Henrissat B."/>
            <person name="Kuo A."/>
            <person name="Liang C."/>
            <person name="Lipzen A."/>
            <person name="Lutzoni F."/>
            <person name="Magnuson J."/>
            <person name="Mondo S."/>
            <person name="Nolan M."/>
            <person name="Ohm R."/>
            <person name="Pangilinan J."/>
            <person name="Park H.-J."/>
            <person name="Ramirez L."/>
            <person name="Alfaro M."/>
            <person name="Sun H."/>
            <person name="Tritt A."/>
            <person name="Yoshinaga Y."/>
            <person name="Zwiers L.-H."/>
            <person name="Turgeon B."/>
            <person name="Goodwin S."/>
            <person name="Spatafora J."/>
            <person name="Crous P."/>
            <person name="Grigoriev I."/>
        </authorList>
    </citation>
    <scope>NUCLEOTIDE SEQUENCE</scope>
    <source>
        <strain evidence="1">CBS 119687</strain>
    </source>
</reference>
<dbReference type="RefSeq" id="XP_033521528.1">
    <property type="nucleotide sequence ID" value="XM_033664032.1"/>
</dbReference>
<protein>
    <submittedName>
        <fullName evidence="1">Uncharacterized protein</fullName>
    </submittedName>
</protein>
<dbReference type="AlphaFoldDB" id="A0A6A6A5G8"/>
<dbReference type="GeneID" id="54404464"/>
<evidence type="ECO:0000313" key="2">
    <source>
        <dbReference type="Proteomes" id="UP000799771"/>
    </source>
</evidence>
<proteinExistence type="predicted"/>
<dbReference type="Proteomes" id="UP000799771">
    <property type="component" value="Unassembled WGS sequence"/>
</dbReference>
<evidence type="ECO:0000313" key="1">
    <source>
        <dbReference type="EMBL" id="KAF2127139.1"/>
    </source>
</evidence>
<dbReference type="OrthoDB" id="10254945at2759"/>
<accession>A0A6A6A5G8</accession>
<gene>
    <name evidence="1" type="ORF">P153DRAFT_295461</name>
</gene>
<keyword evidence="2" id="KW-1185">Reference proteome</keyword>
<sequence>MFQNRWVTGLDQDTSAIWHRLEPAFRLASRFLTEDYCLLWFSHLTFGERTYRTSPSPGTWVQTTSYSVSAPAIAQVKVNLQELGEVITFMFSPRASTCEVYGVTYLHKSMMPWFKSYRPQDWPTTHEKYRSPRYRHARPSISMNADFQKYFKNNYSTSILAEQYRAWFSFAATIVHEIGHAYEFWLHNAQYGDEPFCSRYDKNAELGFSWETSVIGRITNPMNNLIHDGIKQLFSIKVEEYTTSSERERAFRILNIYTGAPYAPINPTAHGQRAWPLLGPGQFRGKEFFFANDGREDVKFVARIQAIPLEWVVNWFQEAEWSNRRRLWERESCHTTPPIGESFTIMYERYGSGAQVQRQLNLNIAADAHIYQQQWAQGSI</sequence>
<organism evidence="1 2">
    <name type="scientific">Dothidotthia symphoricarpi CBS 119687</name>
    <dbReference type="NCBI Taxonomy" id="1392245"/>
    <lineage>
        <taxon>Eukaryota</taxon>
        <taxon>Fungi</taxon>
        <taxon>Dikarya</taxon>
        <taxon>Ascomycota</taxon>
        <taxon>Pezizomycotina</taxon>
        <taxon>Dothideomycetes</taxon>
        <taxon>Pleosporomycetidae</taxon>
        <taxon>Pleosporales</taxon>
        <taxon>Dothidotthiaceae</taxon>
        <taxon>Dothidotthia</taxon>
    </lineage>
</organism>
<dbReference type="EMBL" id="ML977511">
    <property type="protein sequence ID" value="KAF2127139.1"/>
    <property type="molecule type" value="Genomic_DNA"/>
</dbReference>
<name>A0A6A6A5G8_9PLEO</name>